<protein>
    <submittedName>
        <fullName evidence="2">Uncharacterized protein</fullName>
    </submittedName>
</protein>
<accession>A0A9Q0W4N9</accession>
<evidence type="ECO:0000256" key="1">
    <source>
        <dbReference type="SAM" id="Phobius"/>
    </source>
</evidence>
<dbReference type="Proteomes" id="UP001151532">
    <property type="component" value="Chromosome 15Z"/>
</dbReference>
<proteinExistence type="predicted"/>
<name>A0A9Q0W4N9_SALPP</name>
<gene>
    <name evidence="2" type="ORF">OIU79_025216</name>
</gene>
<keyword evidence="1" id="KW-0812">Transmembrane</keyword>
<dbReference type="EMBL" id="JAPFFK010000006">
    <property type="protein sequence ID" value="KAJ6760314.1"/>
    <property type="molecule type" value="Genomic_DNA"/>
</dbReference>
<evidence type="ECO:0000313" key="3">
    <source>
        <dbReference type="Proteomes" id="UP001151532"/>
    </source>
</evidence>
<evidence type="ECO:0000313" key="2">
    <source>
        <dbReference type="EMBL" id="KAJ6760314.1"/>
    </source>
</evidence>
<keyword evidence="1" id="KW-1133">Transmembrane helix</keyword>
<feature type="transmembrane region" description="Helical" evidence="1">
    <location>
        <begin position="39"/>
        <end position="60"/>
    </location>
</feature>
<reference evidence="2" key="1">
    <citation type="submission" date="2022-11" db="EMBL/GenBank/DDBJ databases">
        <authorList>
            <person name="Hyden B.L."/>
            <person name="Feng K."/>
            <person name="Yates T."/>
            <person name="Jawdy S."/>
            <person name="Smart L.B."/>
            <person name="Muchero W."/>
        </authorList>
    </citation>
    <scope>NUCLEOTIDE SEQUENCE</scope>
    <source>
        <tissue evidence="2">Shoot tip</tissue>
    </source>
</reference>
<organism evidence="2 3">
    <name type="scientific">Salix purpurea</name>
    <name type="common">Purple osier willow</name>
    <dbReference type="NCBI Taxonomy" id="77065"/>
    <lineage>
        <taxon>Eukaryota</taxon>
        <taxon>Viridiplantae</taxon>
        <taxon>Streptophyta</taxon>
        <taxon>Embryophyta</taxon>
        <taxon>Tracheophyta</taxon>
        <taxon>Spermatophyta</taxon>
        <taxon>Magnoliopsida</taxon>
        <taxon>eudicotyledons</taxon>
        <taxon>Gunneridae</taxon>
        <taxon>Pentapetalae</taxon>
        <taxon>rosids</taxon>
        <taxon>fabids</taxon>
        <taxon>Malpighiales</taxon>
        <taxon>Salicaceae</taxon>
        <taxon>Saliceae</taxon>
        <taxon>Salix</taxon>
    </lineage>
</organism>
<keyword evidence="3" id="KW-1185">Reference proteome</keyword>
<dbReference type="AlphaFoldDB" id="A0A9Q0W4N9"/>
<reference evidence="2" key="2">
    <citation type="journal article" date="2023" name="Int. J. Mol. Sci.">
        <title>De Novo Assembly and Annotation of 11 Diverse Shrub Willow (Salix) Genomes Reveals Novel Gene Organization in Sex-Linked Regions.</title>
        <authorList>
            <person name="Hyden B."/>
            <person name="Feng K."/>
            <person name="Yates T.B."/>
            <person name="Jawdy S."/>
            <person name="Cereghino C."/>
            <person name="Smart L.B."/>
            <person name="Muchero W."/>
        </authorList>
    </citation>
    <scope>NUCLEOTIDE SEQUENCE</scope>
    <source>
        <tissue evidence="2">Shoot tip</tissue>
    </source>
</reference>
<sequence>MYAETWLLFPYMQDFSQDIQQLEEYCKCQKNNASMGLELSFLCTSIWCLLSAVTCAVWFLRKWGASIGNIHVVFMETQFKVHIFLGSL</sequence>
<comment type="caution">
    <text evidence="2">The sequence shown here is derived from an EMBL/GenBank/DDBJ whole genome shotgun (WGS) entry which is preliminary data.</text>
</comment>
<keyword evidence="1" id="KW-0472">Membrane</keyword>